<keyword evidence="2" id="KW-1185">Reference proteome</keyword>
<accession>A0AAD8AB28</accession>
<organism evidence="1 2">
    <name type="scientific">Diploptera punctata</name>
    <name type="common">Pacific beetle cockroach</name>
    <dbReference type="NCBI Taxonomy" id="6984"/>
    <lineage>
        <taxon>Eukaryota</taxon>
        <taxon>Metazoa</taxon>
        <taxon>Ecdysozoa</taxon>
        <taxon>Arthropoda</taxon>
        <taxon>Hexapoda</taxon>
        <taxon>Insecta</taxon>
        <taxon>Pterygota</taxon>
        <taxon>Neoptera</taxon>
        <taxon>Polyneoptera</taxon>
        <taxon>Dictyoptera</taxon>
        <taxon>Blattodea</taxon>
        <taxon>Blaberoidea</taxon>
        <taxon>Blaberidae</taxon>
        <taxon>Diplopterinae</taxon>
        <taxon>Diploptera</taxon>
    </lineage>
</organism>
<comment type="caution">
    <text evidence="1">The sequence shown here is derived from an EMBL/GenBank/DDBJ whole genome shotgun (WGS) entry which is preliminary data.</text>
</comment>
<feature type="non-terminal residue" evidence="1">
    <location>
        <position position="1"/>
    </location>
</feature>
<reference evidence="1" key="1">
    <citation type="journal article" date="2023" name="IScience">
        <title>Live-bearing cockroach genome reveals convergent evolutionary mechanisms linked to viviparity in insects and beyond.</title>
        <authorList>
            <person name="Fouks B."/>
            <person name="Harrison M.C."/>
            <person name="Mikhailova A.A."/>
            <person name="Marchal E."/>
            <person name="English S."/>
            <person name="Carruthers M."/>
            <person name="Jennings E.C."/>
            <person name="Chiamaka E.L."/>
            <person name="Frigard R.A."/>
            <person name="Pippel M."/>
            <person name="Attardo G.M."/>
            <person name="Benoit J.B."/>
            <person name="Bornberg-Bauer E."/>
            <person name="Tobe S.S."/>
        </authorList>
    </citation>
    <scope>NUCLEOTIDE SEQUENCE</scope>
    <source>
        <strain evidence="1">Stay&amp;Tobe</strain>
    </source>
</reference>
<sequence length="64" mass="7284">SPAHNPQVTGTEQAVVSRLGVTALRYCIIETSHSPRRGVWLEAVPNFPFWLRNSIKIPQKLMER</sequence>
<feature type="non-terminal residue" evidence="1">
    <location>
        <position position="64"/>
    </location>
</feature>
<evidence type="ECO:0000313" key="1">
    <source>
        <dbReference type="EMBL" id="KAJ9595806.1"/>
    </source>
</evidence>
<dbReference type="EMBL" id="JASPKZ010002313">
    <property type="protein sequence ID" value="KAJ9595806.1"/>
    <property type="molecule type" value="Genomic_DNA"/>
</dbReference>
<name>A0AAD8AB28_DIPPU</name>
<reference evidence="1" key="2">
    <citation type="submission" date="2023-05" db="EMBL/GenBank/DDBJ databases">
        <authorList>
            <person name="Fouks B."/>
        </authorList>
    </citation>
    <scope>NUCLEOTIDE SEQUENCE</scope>
    <source>
        <strain evidence="1">Stay&amp;Tobe</strain>
        <tissue evidence="1">Testes</tissue>
    </source>
</reference>
<protein>
    <submittedName>
        <fullName evidence="1">Uncharacterized protein</fullName>
    </submittedName>
</protein>
<evidence type="ECO:0000313" key="2">
    <source>
        <dbReference type="Proteomes" id="UP001233999"/>
    </source>
</evidence>
<dbReference type="AlphaFoldDB" id="A0AAD8AB28"/>
<gene>
    <name evidence="1" type="ORF">L9F63_013001</name>
</gene>
<dbReference type="Proteomes" id="UP001233999">
    <property type="component" value="Unassembled WGS sequence"/>
</dbReference>
<proteinExistence type="predicted"/>